<dbReference type="EMBL" id="CP001160">
    <property type="protein sequence ID" value="ACI64428.1"/>
    <property type="molecule type" value="Genomic_DNA"/>
</dbReference>
<dbReference type="OMA" id="ENCPEID"/>
<feature type="region of interest" description="Disordered" evidence="1">
    <location>
        <begin position="1"/>
        <end position="108"/>
    </location>
</feature>
<evidence type="ECO:0000313" key="2">
    <source>
        <dbReference type="EMBL" id="ACI64428.1"/>
    </source>
</evidence>
<feature type="compositionally biased region" description="Basic residues" evidence="1">
    <location>
        <begin position="56"/>
        <end position="65"/>
    </location>
</feature>
<dbReference type="RefSeq" id="XP_002295711.1">
    <property type="nucleotide sequence ID" value="XM_002295675.1"/>
</dbReference>
<dbReference type="PaxDb" id="35128-Thaps6723"/>
<reference evidence="2 3" key="1">
    <citation type="journal article" date="2004" name="Science">
        <title>The genome of the diatom Thalassiosira pseudonana: ecology, evolution, and metabolism.</title>
        <authorList>
            <person name="Armbrust E.V."/>
            <person name="Berges J.A."/>
            <person name="Bowler C."/>
            <person name="Green B.R."/>
            <person name="Martinez D."/>
            <person name="Putnam N.H."/>
            <person name="Zhou S."/>
            <person name="Allen A.E."/>
            <person name="Apt K.E."/>
            <person name="Bechner M."/>
            <person name="Brzezinski M.A."/>
            <person name="Chaal B.K."/>
            <person name="Chiovitti A."/>
            <person name="Davis A.K."/>
            <person name="Demarest M.S."/>
            <person name="Detter J.C."/>
            <person name="Glavina T."/>
            <person name="Goodstein D."/>
            <person name="Hadi M.Z."/>
            <person name="Hellsten U."/>
            <person name="Hildebrand M."/>
            <person name="Jenkins B.D."/>
            <person name="Jurka J."/>
            <person name="Kapitonov V.V."/>
            <person name="Kroger N."/>
            <person name="Lau W.W."/>
            <person name="Lane T.W."/>
            <person name="Larimer F.W."/>
            <person name="Lippmeier J.C."/>
            <person name="Lucas S."/>
            <person name="Medina M."/>
            <person name="Montsant A."/>
            <person name="Obornik M."/>
            <person name="Parker M.S."/>
            <person name="Palenik B."/>
            <person name="Pazour G.J."/>
            <person name="Richardson P.M."/>
            <person name="Rynearson T.A."/>
            <person name="Saito M.A."/>
            <person name="Schwartz D.C."/>
            <person name="Thamatrakoln K."/>
            <person name="Valentin K."/>
            <person name="Vardi A."/>
            <person name="Wilkerson F.P."/>
            <person name="Rokhsar D.S."/>
        </authorList>
    </citation>
    <scope>NUCLEOTIDE SEQUENCE [LARGE SCALE GENOMIC DNA]</scope>
    <source>
        <strain evidence="2 3">CCMP1335</strain>
    </source>
</reference>
<accession>B5YMA6</accession>
<dbReference type="HOGENOM" id="CLU_825122_0_0_1"/>
<name>B5YMA6_THAPS</name>
<feature type="compositionally biased region" description="Polar residues" evidence="1">
    <location>
        <begin position="45"/>
        <end position="55"/>
    </location>
</feature>
<dbReference type="Proteomes" id="UP000001449">
    <property type="component" value="Chromosome 7"/>
</dbReference>
<organism evidence="2 3">
    <name type="scientific">Thalassiosira pseudonana</name>
    <name type="common">Marine diatom</name>
    <name type="synonym">Cyclotella nana</name>
    <dbReference type="NCBI Taxonomy" id="35128"/>
    <lineage>
        <taxon>Eukaryota</taxon>
        <taxon>Sar</taxon>
        <taxon>Stramenopiles</taxon>
        <taxon>Ochrophyta</taxon>
        <taxon>Bacillariophyta</taxon>
        <taxon>Coscinodiscophyceae</taxon>
        <taxon>Thalassiosirophycidae</taxon>
        <taxon>Thalassiosirales</taxon>
        <taxon>Thalassiosiraceae</taxon>
        <taxon>Thalassiosira</taxon>
    </lineage>
</organism>
<dbReference type="KEGG" id="tps:THAPS_6723"/>
<feature type="compositionally biased region" description="Polar residues" evidence="1">
    <location>
        <begin position="66"/>
        <end position="106"/>
    </location>
</feature>
<proteinExistence type="predicted"/>
<sequence length="337" mass="38225">MSNTNKSNNDTEDVDEEEKMRLAFQAFMLTGKVAPTEGRNDDTSSKPTPQTTSNASKKKKKKKRQSTGTVASKQITVAPTQSKQSTPQKGSGSTVTYPSPNRQNQSTKKRYYQLLRSFSDKIQYTWMDTDDQILSVLENIVSIRGRLPMEWKLRKRMMSGENCPEIDEGEVWKYCGFQGKPKEADYSFHLQVSDVQLALDHDMTQHEKMIAALRSLMTTLSDFHESLGRLVDTIWQFHLDCCEEISGDAEKDGEEVTLSDEMETLVQNATDLFHMLSVEMYRKQTLITFVVDTTQNDIFGANKQKLVETEGDEPLKVVQSSVDERLMKWALALGSSS</sequence>
<evidence type="ECO:0000313" key="3">
    <source>
        <dbReference type="Proteomes" id="UP000001449"/>
    </source>
</evidence>
<reference evidence="2 3" key="2">
    <citation type="journal article" date="2008" name="Nature">
        <title>The Phaeodactylum genome reveals the evolutionary history of diatom genomes.</title>
        <authorList>
            <person name="Bowler C."/>
            <person name="Allen A.E."/>
            <person name="Badger J.H."/>
            <person name="Grimwood J."/>
            <person name="Jabbari K."/>
            <person name="Kuo A."/>
            <person name="Maheswari U."/>
            <person name="Martens C."/>
            <person name="Maumus F."/>
            <person name="Otillar R.P."/>
            <person name="Rayko E."/>
            <person name="Salamov A."/>
            <person name="Vandepoele K."/>
            <person name="Beszteri B."/>
            <person name="Gruber A."/>
            <person name="Heijde M."/>
            <person name="Katinka M."/>
            <person name="Mock T."/>
            <person name="Valentin K."/>
            <person name="Verret F."/>
            <person name="Berges J.A."/>
            <person name="Brownlee C."/>
            <person name="Cadoret J.P."/>
            <person name="Chiovitti A."/>
            <person name="Choi C.J."/>
            <person name="Coesel S."/>
            <person name="De Martino A."/>
            <person name="Detter J.C."/>
            <person name="Durkin C."/>
            <person name="Falciatore A."/>
            <person name="Fournet J."/>
            <person name="Haruta M."/>
            <person name="Huysman M.J."/>
            <person name="Jenkins B.D."/>
            <person name="Jiroutova K."/>
            <person name="Jorgensen R.E."/>
            <person name="Joubert Y."/>
            <person name="Kaplan A."/>
            <person name="Kroger N."/>
            <person name="Kroth P.G."/>
            <person name="La Roche J."/>
            <person name="Lindquist E."/>
            <person name="Lommer M."/>
            <person name="Martin-Jezequel V."/>
            <person name="Lopez P.J."/>
            <person name="Lucas S."/>
            <person name="Mangogna M."/>
            <person name="McGinnis K."/>
            <person name="Medlin L.K."/>
            <person name="Montsant A."/>
            <person name="Oudot-Le Secq M.P."/>
            <person name="Napoli C."/>
            <person name="Obornik M."/>
            <person name="Parker M.S."/>
            <person name="Petit J.L."/>
            <person name="Porcel B.M."/>
            <person name="Poulsen N."/>
            <person name="Robison M."/>
            <person name="Rychlewski L."/>
            <person name="Rynearson T.A."/>
            <person name="Schmutz J."/>
            <person name="Shapiro H."/>
            <person name="Siaut M."/>
            <person name="Stanley M."/>
            <person name="Sussman M.R."/>
            <person name="Taylor A.R."/>
            <person name="Vardi A."/>
            <person name="von Dassow P."/>
            <person name="Vyverman W."/>
            <person name="Willis A."/>
            <person name="Wyrwicz L.S."/>
            <person name="Rokhsar D.S."/>
            <person name="Weissenbach J."/>
            <person name="Armbrust E.V."/>
            <person name="Green B.R."/>
            <person name="Van de Peer Y."/>
            <person name="Grigoriev I.V."/>
        </authorList>
    </citation>
    <scope>NUCLEOTIDE SEQUENCE [LARGE SCALE GENOMIC DNA]</scope>
    <source>
        <strain evidence="2 3">CCMP1335</strain>
    </source>
</reference>
<gene>
    <name evidence="2" type="ORF">THAPS_6723</name>
</gene>
<dbReference type="GeneID" id="7448941"/>
<evidence type="ECO:0000256" key="1">
    <source>
        <dbReference type="SAM" id="MobiDB-lite"/>
    </source>
</evidence>
<protein>
    <submittedName>
        <fullName evidence="2">Uncharacterized protein</fullName>
    </submittedName>
</protein>
<dbReference type="AlphaFoldDB" id="B5YMA6"/>
<dbReference type="InParanoid" id="B5YMA6"/>
<keyword evidence="3" id="KW-1185">Reference proteome</keyword>